<dbReference type="PANTHER" id="PTHR43248:SF29">
    <property type="entry name" value="TRIPEPTIDYL AMINOPEPTIDASE"/>
    <property type="match status" value="1"/>
</dbReference>
<evidence type="ECO:0000313" key="10">
    <source>
        <dbReference type="Proteomes" id="UP000234333"/>
    </source>
</evidence>
<feature type="compositionally biased region" description="Gly residues" evidence="4">
    <location>
        <begin position="939"/>
        <end position="958"/>
    </location>
</feature>
<evidence type="ECO:0000256" key="1">
    <source>
        <dbReference type="ARBA" id="ARBA00010088"/>
    </source>
</evidence>
<keyword evidence="3 9" id="KW-0378">Hydrolase</keyword>
<dbReference type="SUPFAM" id="SSF53474">
    <property type="entry name" value="alpha/beta-Hydrolases"/>
    <property type="match status" value="1"/>
</dbReference>
<feature type="transmembrane region" description="Helical" evidence="5">
    <location>
        <begin position="967"/>
        <end position="985"/>
    </location>
</feature>
<evidence type="ECO:0000256" key="2">
    <source>
        <dbReference type="ARBA" id="ARBA00022729"/>
    </source>
</evidence>
<organism evidence="9 10">
    <name type="scientific">Brevibacterium casei CIP 102111</name>
    <dbReference type="NCBI Taxonomy" id="1255625"/>
    <lineage>
        <taxon>Bacteria</taxon>
        <taxon>Bacillati</taxon>
        <taxon>Actinomycetota</taxon>
        <taxon>Actinomycetes</taxon>
        <taxon>Micrococcales</taxon>
        <taxon>Brevibacteriaceae</taxon>
        <taxon>Brevibacterium</taxon>
    </lineage>
</organism>
<dbReference type="GO" id="GO:0016787">
    <property type="term" value="F:hydrolase activity"/>
    <property type="evidence" value="ECO:0007669"/>
    <property type="project" value="UniProtKB-KW"/>
</dbReference>
<feature type="chain" id="PRO_5013628300" evidence="6">
    <location>
        <begin position="36"/>
        <end position="995"/>
    </location>
</feature>
<proteinExistence type="inferred from homology"/>
<dbReference type="Pfam" id="PF00561">
    <property type="entry name" value="Abhydrolase_1"/>
    <property type="match status" value="1"/>
</dbReference>
<name>A0A2H1IPS9_9MICO</name>
<dbReference type="Proteomes" id="UP000234333">
    <property type="component" value="Unassembled WGS sequence"/>
</dbReference>
<feature type="region of interest" description="Disordered" evidence="4">
    <location>
        <begin position="905"/>
        <end position="964"/>
    </location>
</feature>
<dbReference type="InterPro" id="IPR000073">
    <property type="entry name" value="AB_hydrolase_1"/>
</dbReference>
<dbReference type="Gene3D" id="3.40.50.1820">
    <property type="entry name" value="alpha/beta hydrolase"/>
    <property type="match status" value="1"/>
</dbReference>
<keyword evidence="5" id="KW-0812">Transmembrane</keyword>
<dbReference type="PANTHER" id="PTHR43248">
    <property type="entry name" value="2-SUCCINYL-6-HYDROXY-2,4-CYCLOHEXADIENE-1-CARBOXYLATE SYNTHASE"/>
    <property type="match status" value="1"/>
</dbReference>
<feature type="domain" description="Peptidase S33 tripeptidyl aminopeptidase-like C-terminal" evidence="8">
    <location>
        <begin position="697"/>
        <end position="788"/>
    </location>
</feature>
<evidence type="ECO:0000259" key="7">
    <source>
        <dbReference type="Pfam" id="PF00561"/>
    </source>
</evidence>
<feature type="compositionally biased region" description="Low complexity" evidence="4">
    <location>
        <begin position="151"/>
        <end position="173"/>
    </location>
</feature>
<keyword evidence="5" id="KW-1133">Transmembrane helix</keyword>
<dbReference type="Pfam" id="PF08386">
    <property type="entry name" value="Abhydrolase_4"/>
    <property type="match status" value="1"/>
</dbReference>
<dbReference type="EMBL" id="FXZC01000003">
    <property type="protein sequence ID" value="SMX77110.1"/>
    <property type="molecule type" value="Genomic_DNA"/>
</dbReference>
<keyword evidence="5" id="KW-0472">Membrane</keyword>
<evidence type="ECO:0000256" key="6">
    <source>
        <dbReference type="SAM" id="SignalP"/>
    </source>
</evidence>
<feature type="compositionally biased region" description="Basic and acidic residues" evidence="4">
    <location>
        <begin position="910"/>
        <end position="922"/>
    </location>
</feature>
<dbReference type="InterPro" id="IPR029058">
    <property type="entry name" value="AB_hydrolase_fold"/>
</dbReference>
<evidence type="ECO:0000259" key="8">
    <source>
        <dbReference type="Pfam" id="PF08386"/>
    </source>
</evidence>
<evidence type="ECO:0000256" key="4">
    <source>
        <dbReference type="SAM" id="MobiDB-lite"/>
    </source>
</evidence>
<feature type="region of interest" description="Disordered" evidence="4">
    <location>
        <begin position="151"/>
        <end position="189"/>
    </location>
</feature>
<gene>
    <name evidence="9" type="ORF">BC102111_01405</name>
</gene>
<feature type="domain" description="AB hydrolase-1" evidence="7">
    <location>
        <begin position="309"/>
        <end position="478"/>
    </location>
</feature>
<evidence type="ECO:0000256" key="5">
    <source>
        <dbReference type="SAM" id="Phobius"/>
    </source>
</evidence>
<dbReference type="AlphaFoldDB" id="A0A2H1IPS9"/>
<sequence length="995" mass="103529">MTSMTRITLRGSSRVLGASIIGASLLFAGALPAAAAGPAESPAESIQKPAADEATDVDELEIVLGTDAEVTASTSLVIPVTVRASDAATTLRIVHSANNEPVAGTDVVVPAGSGTVETELDGSGLTPGTYIVKSDDGLKTSEDFTVVADETAAPTPTDDPTQTPTESPSPSGEPTEEPSEDATTAPAAGELDEYYPQLAKELFRQDDGTYRIPDPKGGGKGAGNIPAGLKKYYNQKVDLSAENCGKLGYPDYTERIGRTPVCGYLIAPIDAKDPAAGNVAIAMMKVPSGKMVDGKFVKSTPQGTVAWNPGGPGGSGMTLGVAGALFEPDLAANFDLVGFDPRGTGGSMPFSQCSTDEQIDADRAEDAWAGDREDAEDILNDQAERFAGDCIENTGKLFDLGEGGQENLMKHLGTWDAVGDLDLIRSTSGDDKLDFIGFSYGTRLGYVYAQKFGDSVGRLVLDGAVDPGNVSAYKALKDINKDPQAYLDADGKLVSKADAEEDADDSVKQIAGFQDTFEQFALDCSAKGTEGRTWGETYPNLEYPDRLADLKDAPFTCALGDGITDRAELTTAVQGILRSLEGKPLPAGSEGDDREVTFGDARTGVIQALYSEDLWAQLALGLTELKAGETAGVLMTLADSYNSRDETGHYDPMLQAFTNIRCTDENSYGNKPDIEELRDLAKRYDEAGPFQAASVSPGVYDYCDFWKFKGTLPKPEKLTAVPNILVVSTSHDSATPYASGVKLARTIDGSLLSVSGASHTSYMSRDENKACTDQTVNEFLSAGTLPKVGDFGPKLPTPDTAVDDRGETITLPNRCRMDTFRADDFSLEKEKVAAGESVIASVKHQASEADYTVAFETGGTLGTLTTDNGGNAVSKVVVPKKAKPGTYVVQLLDAKGKTVANTTLTVVGDDDGKGGKGSDGGKDSGGGNGSGGGDDENPKGGGDAPGAGSGGSGSGSGGSLPRTGADIWPLLAGALALLTAGGVVYRMTRGKGAKH</sequence>
<feature type="compositionally biased region" description="Gly residues" evidence="4">
    <location>
        <begin position="923"/>
        <end position="932"/>
    </location>
</feature>
<dbReference type="InterPro" id="IPR051601">
    <property type="entry name" value="Serine_prot/Carboxylest_S33"/>
</dbReference>
<comment type="similarity">
    <text evidence="1">Belongs to the peptidase S33 family.</text>
</comment>
<feature type="signal peptide" evidence="6">
    <location>
        <begin position="1"/>
        <end position="35"/>
    </location>
</feature>
<reference evidence="9 10" key="1">
    <citation type="submission" date="2017-03" db="EMBL/GenBank/DDBJ databases">
        <authorList>
            <person name="Afonso C.L."/>
            <person name="Miller P.J."/>
            <person name="Scott M.A."/>
            <person name="Spackman E."/>
            <person name="Goraichik I."/>
            <person name="Dimitrov K.M."/>
            <person name="Suarez D.L."/>
            <person name="Swayne D.E."/>
        </authorList>
    </citation>
    <scope>NUCLEOTIDE SEQUENCE [LARGE SCALE GENOMIC DNA]</scope>
    <source>
        <strain evidence="9 10">CIP 102111</strain>
    </source>
</reference>
<accession>A0A2H1IPS9</accession>
<evidence type="ECO:0000256" key="3">
    <source>
        <dbReference type="ARBA" id="ARBA00022801"/>
    </source>
</evidence>
<keyword evidence="2 6" id="KW-0732">Signal</keyword>
<protein>
    <submittedName>
        <fullName evidence="9">Alpha/beta hydrolase fold</fullName>
    </submittedName>
</protein>
<evidence type="ECO:0000313" key="9">
    <source>
        <dbReference type="EMBL" id="SMX77110.1"/>
    </source>
</evidence>
<dbReference type="InterPro" id="IPR013595">
    <property type="entry name" value="Pept_S33_TAP-like_C"/>
</dbReference>